<protein>
    <submittedName>
        <fullName evidence="1">Uncharacterized protein</fullName>
    </submittedName>
</protein>
<name>A0A8S5TK18_9CAUD</name>
<accession>A0A8S5TK18</accession>
<evidence type="ECO:0000313" key="1">
    <source>
        <dbReference type="EMBL" id="DAF63668.1"/>
    </source>
</evidence>
<proteinExistence type="predicted"/>
<sequence>MAGCDIIYSSKDKFKIRPLLNKALKANDLQDFIDYITRYNTLKQQVRLVPKPGDSETEVSTSLRDLDNDIQAMLMSWDELHPNSRQFNSALAQIRAALNIIDETQVAPADDAVETKTRDEVLDQNTTNLRNHLAEFYGLEAFDITSKLKQHFMDLMAGVAYYDINSGKLADQTNASLNKNIQGLKSKLFKTIVSYLKENFPEEAQALSDDMYVGGNVDVLNLYKTLNLFYSKVASQDNFKENLKAAHADSVSGTLKNAKTETYKNLIRTLMLDKTFQASMKRQYPGQAFLNFQTQLYDADHFSRYFAEVEGYVADNRPDLMGVIEDIKKENNDLLSASNAYTMLRYFDYMLKNVYGDQVSIKKGTTGHEGDISDKYTYHKDTSHERKGWQTSESISSEQHIARFTQAVVNMIRIYNYKTGEFMHRRADNTMLIVAARNFINGIITNKIKFSDGVEEQASELIGNVLTMHDDPVVKLQNILELLFEKVPGKNYPLEHYITDRRFVNDYDLSVLKSIYDVVFNVNRKNSFYYQDIHNAHLGIETAQSLLEEIASLVDRNITVSYAETDFDYNTGGVRIKVKKKFFSDLNEHKLQAHINGYINKLPWDERVSLQDQYNFRSLLGEYDNSYTVTVGGEDITLNVPSTATGQLLGFSSKKDKPMTFSFSEGLLDRLNAVNLVSLRQKLEGKLALEPDEKLLYDILTFIDDTLDLKLTSLTGTNLQVLQTYKDQYNPIEGFDNYLEPLLKMAIRAAYINYNYVKTGENNDLATYLIETKDPVYQEFVADSKSKIFSTRFNHLQYRAASFYDKVLNAWVEAQSVLSGEASKATTKDKQGNSIPNNSVAKAGGILHYYLVKQLGSDTESLMFVGGRNMIVNTLHDLEATSLSGDSKTIRQFSTSELAFHTIFNKFFGSYLNNDTVIIQPTAYSDKTTFLNWEINPKFEGIDIVRADKRQILEMYANTIGIAYDNVYQATTRKLQTITAEFVKENGLSTDMDYRDVMHLMTEKDLVRIASSIGYKVELHKDYRIVVHNGKKVVGVNALLGYNADLYLNLEKLDKKLSVEKGLFLEHLIQSGSSFQVLEGRDTIDMYTQPDVDPKATTRNPILRTISQFFKDDFNARKDYMSNWVDPATGKMILAKQGNVNIVSVSDKYDRHSPIELNPLLDKFFYAEGLMSNNLRYSLTGFEVNHPAGKKSPLTRAMKAKDLKSWNALGIARITEKTWKELRPLLSDVVDLDHLNRKYQSMKGTLSRPTQEAVDTLLEESYNYETNTSQGTQFKRNVIIPATLQYCTQDVKNGIPPRIKCAVVRDVGAPVFNYRGDHDGEIDSCDGSAKITPFQSIMENKALGSQAVGFVKKPIWHAYDSDSGTAFLAKFATNTMTNEEMRMSILSNTKLYNVFKKATNLQWDQPIDLTKALTLTESLGGHGTDDDTYNSWVSKTILGDQKLFYKDKYGNKTEIVSFNKETLPDGSVVYYTLERPSGTYTPIKKYHLFYDEGTNTSIHVMEDSLEKIQERKSLLDVEGKNPHTINSLFELHAALGGIYCVDSESKGSEFNNEVVVNFMNNVGSAKRGQTSSSIVNQSTYEQPLKQYHIGYVLNNTAVKNGASNINPSSSWSDDTPFTYFEVDSDGLGMQMNADHDIINSELTEFSQVIAATAAYGYTYDNTYEIFQGLAKTAFQASEKLHLATEEFLAGLRGGDKAKAISELYDAVGRVIMMNQSIKDKESLTNVIIGAVQKVFNKYSDHTDDEVKIPFSDPNVYGEFISTLASVITNQSIKRKHPGSGCVMVPAYDMIQYFELPDGNGGYVKLMADDIVKKARNEYKAELVEYLSQHPGYDAETGMLTIDGNDINLTRTSLSTLESIALGIDPTGQFSKYYNAIQDVSLSHQAMIRAYLEQHQDQERDKSFFMPSDIVEVLDAEGNIVETVGLNSLDKYYRFKEGYGQDGELYAPNYRYRVSVTSPHNLRPSLIRWQYVNANGIIEYMNAFDLPAIKDAYLNSESRDANYRKKVQDSLHMLHDGKFMDSNGVVHDIVEGSLENLEAELIMSNLYQETFGIGKESLSEVLEMGEEFFLNQTKNLKAPSNTLYDLVFLRGNGKHTMITVGNLPADPSLQEEPMTSTFTNEKDEIMLVHNGQEQFMVGKWAEPESSDVQYDEANGRFESTSGGNVDQTKYRVKDGKIQQRYDFIRRYKAATKKSTRNGITLQSNTLYQVADIDTFKKALGSDDNTDAIALQSAILNRIYAIGDYKLAQINPGKTLSENSRNAITNAIQGLVKDTTIEQDVKELLQMQLDNLDENSEHNLAVLTEAKEAFRRKEARRKWVSFQDSLKFISSRIPAQTLQSFMAMKCVAWTQNSNNMCYVSHFQEYLQGSKLNII</sequence>
<reference evidence="1" key="1">
    <citation type="journal article" date="2021" name="Proc. Natl. Acad. Sci. U.S.A.">
        <title>A Catalog of Tens of Thousands of Viruses from Human Metagenomes Reveals Hidden Associations with Chronic Diseases.</title>
        <authorList>
            <person name="Tisza M.J."/>
            <person name="Buck C.B."/>
        </authorList>
    </citation>
    <scope>NUCLEOTIDE SEQUENCE</scope>
    <source>
        <strain evidence="1">Ctz6O13</strain>
    </source>
</reference>
<dbReference type="EMBL" id="BK032843">
    <property type="protein sequence ID" value="DAF63668.1"/>
    <property type="molecule type" value="Genomic_DNA"/>
</dbReference>
<organism evidence="1">
    <name type="scientific">Podoviridae sp. ctz6O13</name>
    <dbReference type="NCBI Taxonomy" id="2827757"/>
    <lineage>
        <taxon>Viruses</taxon>
        <taxon>Duplodnaviria</taxon>
        <taxon>Heunggongvirae</taxon>
        <taxon>Uroviricota</taxon>
        <taxon>Caudoviricetes</taxon>
    </lineage>
</organism>